<proteinExistence type="predicted"/>
<organism evidence="1 2">
    <name type="scientific">Haliscomenobacter hydrossis (strain ATCC 27775 / DSM 1100 / LMG 10767 / O)</name>
    <dbReference type="NCBI Taxonomy" id="760192"/>
    <lineage>
        <taxon>Bacteria</taxon>
        <taxon>Pseudomonadati</taxon>
        <taxon>Bacteroidota</taxon>
        <taxon>Saprospiria</taxon>
        <taxon>Saprospirales</taxon>
        <taxon>Haliscomenobacteraceae</taxon>
        <taxon>Haliscomenobacter</taxon>
    </lineage>
</organism>
<dbReference type="RefSeq" id="WP_013763137.1">
    <property type="nucleotide sequence ID" value="NC_015510.1"/>
</dbReference>
<accession>F4L1M9</accession>
<name>F4L1M9_HALH1</name>
<gene>
    <name evidence="1" type="ordered locus">Halhy_0665</name>
</gene>
<dbReference type="EMBL" id="CP002691">
    <property type="protein sequence ID" value="AEE48573.1"/>
    <property type="molecule type" value="Genomic_DNA"/>
</dbReference>
<dbReference type="HOGENOM" id="CLU_721370_0_0_10"/>
<evidence type="ECO:0000313" key="2">
    <source>
        <dbReference type="Proteomes" id="UP000008461"/>
    </source>
</evidence>
<dbReference type="KEGG" id="hhy:Halhy_0665"/>
<dbReference type="InterPro" id="IPR054274">
    <property type="entry name" value="DUF7005"/>
</dbReference>
<evidence type="ECO:0000313" key="1">
    <source>
        <dbReference type="EMBL" id="AEE48573.1"/>
    </source>
</evidence>
<sequence>MNAANIQEQLRAYGPTEEVLRELQEYLLPPFGTGSQAFNSTLPEDMELVRTWQGYLAEAQVAGTFTTLQRHIVQFRFPIRAGISQTDAYRRATLGGKSPEAFAEASGLPLARPDGLQLFLYSSPAGRLPVLVAPERADFVSLVQALCYRNEPHPIPASMGAVFIKGLNNWDRIRQLSQGLHSFSSVDLAAQREQYQDSLILLSEIPYSNVPARDMGLSEADWLRQSRQIRLAHEGAHYFTWRHFGRMHANMYDELIADYAGIRAVEAHFRADWFLRFIGLENHPALQKEGRLRNYLGQPPLSKAARHCLQRILIDAARQLETFDRQLVFSGETDLALRLWAICQHHLLDISAPDGCQHLLHTYRYPKALPYEN</sequence>
<dbReference type="AlphaFoldDB" id="F4L1M9"/>
<dbReference type="Proteomes" id="UP000008461">
    <property type="component" value="Chromosome"/>
</dbReference>
<reference key="2">
    <citation type="submission" date="2011-04" db="EMBL/GenBank/DDBJ databases">
        <title>Complete sequence of chromosome of Haliscomenobacter hydrossis DSM 1100.</title>
        <authorList>
            <consortium name="US DOE Joint Genome Institute (JGI-PGF)"/>
            <person name="Lucas S."/>
            <person name="Han J."/>
            <person name="Lapidus A."/>
            <person name="Bruce D."/>
            <person name="Goodwin L."/>
            <person name="Pitluck S."/>
            <person name="Peters L."/>
            <person name="Kyrpides N."/>
            <person name="Mavromatis K."/>
            <person name="Ivanova N."/>
            <person name="Ovchinnikova G."/>
            <person name="Pagani I."/>
            <person name="Daligault H."/>
            <person name="Detter J.C."/>
            <person name="Han C."/>
            <person name="Land M."/>
            <person name="Hauser L."/>
            <person name="Markowitz V."/>
            <person name="Cheng J.-F."/>
            <person name="Hugenholtz P."/>
            <person name="Woyke T."/>
            <person name="Wu D."/>
            <person name="Verbarg S."/>
            <person name="Frueling A."/>
            <person name="Brambilla E."/>
            <person name="Klenk H.-P."/>
            <person name="Eisen J.A."/>
        </authorList>
    </citation>
    <scope>NUCLEOTIDE SEQUENCE</scope>
    <source>
        <strain>DSM 1100</strain>
    </source>
</reference>
<keyword evidence="2" id="KW-1185">Reference proteome</keyword>
<dbReference type="STRING" id="760192.Halhy_0665"/>
<dbReference type="eggNOG" id="ENOG502Z9A3">
    <property type="taxonomic scope" value="Bacteria"/>
</dbReference>
<dbReference type="Pfam" id="PF22541">
    <property type="entry name" value="DUF7005"/>
    <property type="match status" value="1"/>
</dbReference>
<protein>
    <submittedName>
        <fullName evidence="1">Uncharacterized protein</fullName>
    </submittedName>
</protein>
<reference evidence="1 2" key="1">
    <citation type="journal article" date="2011" name="Stand. Genomic Sci.">
        <title>Complete genome sequence of Haliscomenobacter hydrossis type strain (O).</title>
        <authorList>
            <consortium name="US DOE Joint Genome Institute (JGI-PGF)"/>
            <person name="Daligault H."/>
            <person name="Lapidus A."/>
            <person name="Zeytun A."/>
            <person name="Nolan M."/>
            <person name="Lucas S."/>
            <person name="Del Rio T.G."/>
            <person name="Tice H."/>
            <person name="Cheng J.F."/>
            <person name="Tapia R."/>
            <person name="Han C."/>
            <person name="Goodwin L."/>
            <person name="Pitluck S."/>
            <person name="Liolios K."/>
            <person name="Pagani I."/>
            <person name="Ivanova N."/>
            <person name="Huntemann M."/>
            <person name="Mavromatis K."/>
            <person name="Mikhailova N."/>
            <person name="Pati A."/>
            <person name="Chen A."/>
            <person name="Palaniappan K."/>
            <person name="Land M."/>
            <person name="Hauser L."/>
            <person name="Brambilla E.M."/>
            <person name="Rohde M."/>
            <person name="Verbarg S."/>
            <person name="Goker M."/>
            <person name="Bristow J."/>
            <person name="Eisen J.A."/>
            <person name="Markowitz V."/>
            <person name="Hugenholtz P."/>
            <person name="Kyrpides N.C."/>
            <person name="Klenk H.P."/>
            <person name="Woyke T."/>
        </authorList>
    </citation>
    <scope>NUCLEOTIDE SEQUENCE [LARGE SCALE GENOMIC DNA]</scope>
    <source>
        <strain evidence="2">ATCC 27775 / DSM 1100 / LMG 10767 / O</strain>
    </source>
</reference>